<keyword evidence="3" id="KW-1185">Reference proteome</keyword>
<sequence length="206" mass="23515">MNRQGDLRENVRDGGPSRHKTGRKKEQQDLDEFDPLVPGINASQEIPFLQIYEMIMVLQQRGITIRLTSTAVREAAAAGLISRPPAVNMDRISPEIDKTSRSDTSSINAALTFLLNCGADIDFGPVLREHRPEHRSSSIRCNTCSETFASQREREQHRQRRTCEYCDYDDSMTYNCQTKYDEHIRRGHNMSPHKRIPSHNGSDAGW</sequence>
<dbReference type="GeneID" id="27354608"/>
<dbReference type="EMBL" id="KN847333">
    <property type="protein sequence ID" value="KIW46913.1"/>
    <property type="molecule type" value="Genomic_DNA"/>
</dbReference>
<organism evidence="2 3">
    <name type="scientific">Exophiala oligosperma</name>
    <dbReference type="NCBI Taxonomy" id="215243"/>
    <lineage>
        <taxon>Eukaryota</taxon>
        <taxon>Fungi</taxon>
        <taxon>Dikarya</taxon>
        <taxon>Ascomycota</taxon>
        <taxon>Pezizomycotina</taxon>
        <taxon>Eurotiomycetes</taxon>
        <taxon>Chaetothyriomycetidae</taxon>
        <taxon>Chaetothyriales</taxon>
        <taxon>Herpotrichiellaceae</taxon>
        <taxon>Exophiala</taxon>
    </lineage>
</organism>
<feature type="compositionally biased region" description="Basic and acidic residues" evidence="1">
    <location>
        <begin position="1"/>
        <end position="16"/>
    </location>
</feature>
<protein>
    <submittedName>
        <fullName evidence="2">Uncharacterized protein</fullName>
    </submittedName>
</protein>
<feature type="region of interest" description="Disordered" evidence="1">
    <location>
        <begin position="187"/>
        <end position="206"/>
    </location>
</feature>
<proteinExistence type="predicted"/>
<feature type="region of interest" description="Disordered" evidence="1">
    <location>
        <begin position="1"/>
        <end position="36"/>
    </location>
</feature>
<gene>
    <name evidence="2" type="ORF">PV06_02534</name>
</gene>
<evidence type="ECO:0000313" key="2">
    <source>
        <dbReference type="EMBL" id="KIW46913.1"/>
    </source>
</evidence>
<feature type="compositionally biased region" description="Basic residues" evidence="1">
    <location>
        <begin position="187"/>
        <end position="197"/>
    </location>
</feature>
<dbReference type="AlphaFoldDB" id="A0A0D2DUY6"/>
<accession>A0A0D2DUY6</accession>
<name>A0A0D2DUY6_9EURO</name>
<reference evidence="2 3" key="1">
    <citation type="submission" date="2015-01" db="EMBL/GenBank/DDBJ databases">
        <title>The Genome Sequence of Exophiala oligosperma CBS72588.</title>
        <authorList>
            <consortium name="The Broad Institute Genomics Platform"/>
            <person name="Cuomo C."/>
            <person name="de Hoog S."/>
            <person name="Gorbushina A."/>
            <person name="Stielow B."/>
            <person name="Teixiera M."/>
            <person name="Abouelleil A."/>
            <person name="Chapman S.B."/>
            <person name="Priest M."/>
            <person name="Young S.K."/>
            <person name="Wortman J."/>
            <person name="Nusbaum C."/>
            <person name="Birren B."/>
        </authorList>
    </citation>
    <scope>NUCLEOTIDE SEQUENCE [LARGE SCALE GENOMIC DNA]</scope>
    <source>
        <strain evidence="2 3">CBS 72588</strain>
    </source>
</reference>
<dbReference type="RefSeq" id="XP_016267129.1">
    <property type="nucleotide sequence ID" value="XM_016403232.1"/>
</dbReference>
<evidence type="ECO:0000256" key="1">
    <source>
        <dbReference type="SAM" id="MobiDB-lite"/>
    </source>
</evidence>
<dbReference type="HOGENOM" id="CLU_083662_0_0_1"/>
<evidence type="ECO:0000313" key="3">
    <source>
        <dbReference type="Proteomes" id="UP000053342"/>
    </source>
</evidence>
<dbReference type="VEuPathDB" id="FungiDB:PV06_02534"/>
<dbReference type="OrthoDB" id="4119392at2759"/>
<dbReference type="Proteomes" id="UP000053342">
    <property type="component" value="Unassembled WGS sequence"/>
</dbReference>